<protein>
    <submittedName>
        <fullName evidence="5">Transcriptional regulator, MarR family</fullName>
    </submittedName>
</protein>
<dbReference type="GO" id="GO:0003700">
    <property type="term" value="F:DNA-binding transcription factor activity"/>
    <property type="evidence" value="ECO:0007669"/>
    <property type="project" value="InterPro"/>
</dbReference>
<dbReference type="EMBL" id="CP002131">
    <property type="protein sequence ID" value="ADL08410.1"/>
    <property type="molecule type" value="Genomic_DNA"/>
</dbReference>
<dbReference type="KEGG" id="toc:Toce_1674"/>
<keyword evidence="3" id="KW-0804">Transcription</keyword>
<dbReference type="OrthoDB" id="6400170at2"/>
<gene>
    <name evidence="5" type="ordered locus">Toce_1674</name>
</gene>
<dbReference type="SMART" id="SM00347">
    <property type="entry name" value="HTH_MARR"/>
    <property type="match status" value="1"/>
</dbReference>
<feature type="domain" description="HTH marR-type" evidence="4">
    <location>
        <begin position="6"/>
        <end position="138"/>
    </location>
</feature>
<evidence type="ECO:0000259" key="4">
    <source>
        <dbReference type="PROSITE" id="PS50995"/>
    </source>
</evidence>
<dbReference type="SMART" id="SM00529">
    <property type="entry name" value="HTH_DTXR"/>
    <property type="match status" value="1"/>
</dbReference>
<proteinExistence type="predicted"/>
<dbReference type="InterPro" id="IPR036388">
    <property type="entry name" value="WH-like_DNA-bd_sf"/>
</dbReference>
<dbReference type="InterPro" id="IPR036390">
    <property type="entry name" value="WH_DNA-bd_sf"/>
</dbReference>
<dbReference type="AlphaFoldDB" id="D9RYI6"/>
<dbReference type="InterPro" id="IPR022689">
    <property type="entry name" value="Iron_dep_repressor"/>
</dbReference>
<dbReference type="PANTHER" id="PTHR42756">
    <property type="entry name" value="TRANSCRIPTIONAL REGULATOR, MARR"/>
    <property type="match status" value="1"/>
</dbReference>
<dbReference type="Gene3D" id="1.10.10.10">
    <property type="entry name" value="Winged helix-like DNA-binding domain superfamily/Winged helix DNA-binding domain"/>
    <property type="match status" value="1"/>
</dbReference>
<name>D9RYI6_THEOJ</name>
<dbReference type="GO" id="GO:0003677">
    <property type="term" value="F:DNA binding"/>
    <property type="evidence" value="ECO:0007669"/>
    <property type="project" value="UniProtKB-KW"/>
</dbReference>
<organism evidence="5 6">
    <name type="scientific">Thermosediminibacter oceani (strain ATCC BAA-1034 / DSM 16646 / JW/IW-1228P)</name>
    <dbReference type="NCBI Taxonomy" id="555079"/>
    <lineage>
        <taxon>Bacteria</taxon>
        <taxon>Bacillati</taxon>
        <taxon>Bacillota</taxon>
        <taxon>Clostridia</taxon>
        <taxon>Thermosediminibacterales</taxon>
        <taxon>Thermosediminibacteraceae</taxon>
        <taxon>Thermosediminibacter</taxon>
    </lineage>
</organism>
<evidence type="ECO:0000313" key="6">
    <source>
        <dbReference type="Proteomes" id="UP000000272"/>
    </source>
</evidence>
<keyword evidence="1" id="KW-0805">Transcription regulation</keyword>
<evidence type="ECO:0000256" key="1">
    <source>
        <dbReference type="ARBA" id="ARBA00023015"/>
    </source>
</evidence>
<evidence type="ECO:0000256" key="2">
    <source>
        <dbReference type="ARBA" id="ARBA00023125"/>
    </source>
</evidence>
<dbReference type="GO" id="GO:0046914">
    <property type="term" value="F:transition metal ion binding"/>
    <property type="evidence" value="ECO:0007669"/>
    <property type="project" value="InterPro"/>
</dbReference>
<sequence length="150" mass="17675">MEVIDPNSLYSLFLKVSRLHYLMTRELLEKINIYPGQPPLLLILYKHGGQSQRELAERLKVKPATITVMLNRIEKAGLIVRKQDDNDQRISRVYITEKGREICSKLREIILTIDRECFKDFNEQEKETLAMLFQKMTINLEKALNNQRVK</sequence>
<dbReference type="PANTHER" id="PTHR42756:SF1">
    <property type="entry name" value="TRANSCRIPTIONAL REPRESSOR OF EMRAB OPERON"/>
    <property type="match status" value="1"/>
</dbReference>
<dbReference type="PROSITE" id="PS50995">
    <property type="entry name" value="HTH_MARR_2"/>
    <property type="match status" value="1"/>
</dbReference>
<reference evidence="5 6" key="1">
    <citation type="journal article" date="2010" name="Stand. Genomic Sci.">
        <title>Complete genome sequence of Thermosediminibacter oceani type strain (JW/IW-1228P).</title>
        <authorList>
            <person name="Pitluck S."/>
            <person name="Yasawong M."/>
            <person name="Munk C."/>
            <person name="Nolan M."/>
            <person name="Lapidus A."/>
            <person name="Lucas S."/>
            <person name="Glavina Del Rio T."/>
            <person name="Tice H."/>
            <person name="Cheng J.F."/>
            <person name="Bruce D."/>
            <person name="Detter C."/>
            <person name="Tapia R."/>
            <person name="Han C."/>
            <person name="Goodwin L."/>
            <person name="Liolios K."/>
            <person name="Ivanova N."/>
            <person name="Mavromatis K."/>
            <person name="Mikhailova N."/>
            <person name="Pati A."/>
            <person name="Chen A."/>
            <person name="Palaniappan K."/>
            <person name="Land M."/>
            <person name="Hauser L."/>
            <person name="Chang Y.J."/>
            <person name="Jeffries C.D."/>
            <person name="Rohde M."/>
            <person name="Spring S."/>
            <person name="Sikorski J."/>
            <person name="Goker M."/>
            <person name="Woyke T."/>
            <person name="Bristow J."/>
            <person name="Eisen J.A."/>
            <person name="Markowitz V."/>
            <person name="Hugenholtz P."/>
            <person name="Kyrpides N.C."/>
            <person name="Klenk H.P."/>
        </authorList>
    </citation>
    <scope>NUCLEOTIDE SEQUENCE [LARGE SCALE GENOMIC DNA]</scope>
    <source>
        <strain evidence="6">ATCC BAA-1034 / DSM 16646 / JW/IW-1228P</strain>
    </source>
</reference>
<accession>D9RYI6</accession>
<evidence type="ECO:0000256" key="3">
    <source>
        <dbReference type="ARBA" id="ARBA00023163"/>
    </source>
</evidence>
<keyword evidence="2" id="KW-0238">DNA-binding</keyword>
<dbReference type="RefSeq" id="WP_013276433.1">
    <property type="nucleotide sequence ID" value="NC_014377.1"/>
</dbReference>
<dbReference type="SUPFAM" id="SSF46785">
    <property type="entry name" value="Winged helix' DNA-binding domain"/>
    <property type="match status" value="1"/>
</dbReference>
<dbReference type="PRINTS" id="PR00598">
    <property type="entry name" value="HTHMARR"/>
</dbReference>
<dbReference type="Proteomes" id="UP000000272">
    <property type="component" value="Chromosome"/>
</dbReference>
<dbReference type="eggNOG" id="COG1846">
    <property type="taxonomic scope" value="Bacteria"/>
</dbReference>
<dbReference type="InterPro" id="IPR000835">
    <property type="entry name" value="HTH_MarR-typ"/>
</dbReference>
<dbReference type="STRING" id="555079.Toce_1674"/>
<dbReference type="HOGENOM" id="CLU_083287_18_7_9"/>
<evidence type="ECO:0000313" key="5">
    <source>
        <dbReference type="EMBL" id="ADL08410.1"/>
    </source>
</evidence>
<dbReference type="Pfam" id="PF01047">
    <property type="entry name" value="MarR"/>
    <property type="match status" value="1"/>
</dbReference>
<keyword evidence="6" id="KW-1185">Reference proteome</keyword>